<name>A0A814S457_9BILA</name>
<evidence type="ECO:0000313" key="2">
    <source>
        <dbReference type="EMBL" id="CAF1142971.1"/>
    </source>
</evidence>
<keyword evidence="5" id="KW-1185">Reference proteome</keyword>
<dbReference type="EMBL" id="CAJNOL010001523">
    <property type="protein sequence ID" value="CAF1375644.1"/>
    <property type="molecule type" value="Genomic_DNA"/>
</dbReference>
<dbReference type="EMBL" id="CAJNOH010000889">
    <property type="protein sequence ID" value="CAF1142971.1"/>
    <property type="molecule type" value="Genomic_DNA"/>
</dbReference>
<feature type="transmembrane region" description="Helical" evidence="1">
    <location>
        <begin position="743"/>
        <end position="761"/>
    </location>
</feature>
<dbReference type="PANTHER" id="PTHR37686:SF1">
    <property type="entry name" value="LD36006P"/>
    <property type="match status" value="1"/>
</dbReference>
<feature type="transmembrane region" description="Helical" evidence="1">
    <location>
        <begin position="719"/>
        <end position="737"/>
    </location>
</feature>
<dbReference type="Proteomes" id="UP000663854">
    <property type="component" value="Unassembled WGS sequence"/>
</dbReference>
<evidence type="ECO:0000313" key="4">
    <source>
        <dbReference type="Proteomes" id="UP000663854"/>
    </source>
</evidence>
<keyword evidence="1" id="KW-0812">Transmembrane</keyword>
<feature type="transmembrane region" description="Helical" evidence="1">
    <location>
        <begin position="690"/>
        <end position="707"/>
    </location>
</feature>
<dbReference type="Proteomes" id="UP000663870">
    <property type="component" value="Unassembled WGS sequence"/>
</dbReference>
<feature type="transmembrane region" description="Helical" evidence="1">
    <location>
        <begin position="655"/>
        <end position="684"/>
    </location>
</feature>
<keyword evidence="1" id="KW-0472">Membrane</keyword>
<reference evidence="2" key="1">
    <citation type="submission" date="2021-02" db="EMBL/GenBank/DDBJ databases">
        <authorList>
            <person name="Nowell W R."/>
        </authorList>
    </citation>
    <scope>NUCLEOTIDE SEQUENCE</scope>
</reference>
<dbReference type="AlphaFoldDB" id="A0A814S457"/>
<proteinExistence type="predicted"/>
<protein>
    <submittedName>
        <fullName evidence="2">Uncharacterized protein</fullName>
    </submittedName>
</protein>
<evidence type="ECO:0000313" key="5">
    <source>
        <dbReference type="Proteomes" id="UP000663870"/>
    </source>
</evidence>
<sequence>MANSTEHVSIHMPKYETTPIHFNTPTSGASIDVADIQNYIREKAEKNLEQCKTFEISLPPSITGITSKSNKIEFESLFQTPTLNELEAVSTNPDGSSLKLNEEQLQTVKQTGEFEVNSVHFPGQHHRWRLSKLLQSGIQTANDVFYKELSWALYMLIIYARDRVTSNCFSFNATLRSWKQGFVSLLDALIGLPAVYSGDIDSQIENERKKFLVIELSPHESEKEMHDAFCAQIPILLEMMIEYNKYTLRENQKRPPRMLPYSHHFVTPNNIDIDLRLHNNDLQTKLTSIVNTLLSRNIPKNWFNTTKRRLINQYKHEQIELSLSKEEVAKRVQTQLNIEYVERVFEIIENSNEIEELSPGLGRLLVSHARSILTMKSIVQNLTDDLDKHLKTIREKLIREHPIKSKIHRWIERKLFEERINYIHQHEWDAHQLSIDQCKTLGNQQAAYFIQRDFIFRKDHESILRLNLKSPIEPLKTIQCSRSIWFPKNWIVERTYPLPTEQIPTIFAKYTYTSEEEENRRRLIESDSDAQYYLRRKITYSTTTRYPFWRWKLYALRAYCWLSNAIYTLCLVIPFASPVSFRALLSPRPFTPDYKLNRDDLKLHKDPSSKTETFISRLVALWNHVRHSRQKFEQTPDRGFLGKNMQRIFNRFWNYVAKGFIGSIAICIVYPASCVLLSTGSFILGVLSPIWMPILTLLFHILQILIYDANSAGEYGRKFFCLINILITDFLLCGIIQPILVLIALIASPIASLLILIYALLHRCTRGLYDQIVFQLIVKRLARIPAHDGFLARRIAGPGLAAQYFYQVSSPEVLAALESLIEQNELKIYQSYIEQILMKPVNEYRQFFNAAFEPFSAQVQITDSPSIYSRMNDVVNEHIQNLKKAMDKRNDLLRIRYGPQHDRIRLTEADLTAVLIEGTQLVEKWYPKRILPYLNKDETEKFWNDYDLEENDWFGLASKLLQALFCRDFLTPLEQTDVFYSLQVDHITLSKYAHMIHSANLHDDLDAVTSVYLPETSYSIHYPSFDQDIFNPNKHIFDISTNYSGKYRVKVYGRVHRFFNHQGNYFKHAENLSKYVDYTSITCHFSIPIQLPDVIYINVIIFNRVNNNSITTTSIKNISLQDILQLIEYYKKFYDEPMLPIYSSRILSPTTMNNTTHNDLVMINTTLDDNNDDDDEPLNDDITVLDEKLL</sequence>
<accession>A0A814S457</accession>
<evidence type="ECO:0000256" key="1">
    <source>
        <dbReference type="SAM" id="Phobius"/>
    </source>
</evidence>
<dbReference type="InterPro" id="IPR057435">
    <property type="entry name" value="Lips"/>
</dbReference>
<evidence type="ECO:0000313" key="3">
    <source>
        <dbReference type="EMBL" id="CAF1375644.1"/>
    </source>
</evidence>
<comment type="caution">
    <text evidence="2">The sequence shown here is derived from an EMBL/GenBank/DDBJ whole genome shotgun (WGS) entry which is preliminary data.</text>
</comment>
<gene>
    <name evidence="3" type="ORF">JXQ802_LOCUS33392</name>
    <name evidence="2" type="ORF">PYM288_LOCUS21808</name>
</gene>
<organism evidence="2 4">
    <name type="scientific">Rotaria sordida</name>
    <dbReference type="NCBI Taxonomy" id="392033"/>
    <lineage>
        <taxon>Eukaryota</taxon>
        <taxon>Metazoa</taxon>
        <taxon>Spiralia</taxon>
        <taxon>Gnathifera</taxon>
        <taxon>Rotifera</taxon>
        <taxon>Eurotatoria</taxon>
        <taxon>Bdelloidea</taxon>
        <taxon>Philodinida</taxon>
        <taxon>Philodinidae</taxon>
        <taxon>Rotaria</taxon>
    </lineage>
</organism>
<dbReference type="PANTHER" id="PTHR37686">
    <property type="entry name" value="LD36006P"/>
    <property type="match status" value="1"/>
</dbReference>
<keyword evidence="1" id="KW-1133">Transmembrane helix</keyword>
<dbReference type="Pfam" id="PF25228">
    <property type="entry name" value="Lips"/>
    <property type="match status" value="1"/>
</dbReference>